<keyword evidence="3 5" id="KW-0067">ATP-binding</keyword>
<keyword evidence="2" id="KW-0547">Nucleotide-binding</keyword>
<evidence type="ECO:0000259" key="4">
    <source>
        <dbReference type="PROSITE" id="PS50893"/>
    </source>
</evidence>
<dbReference type="PANTHER" id="PTHR45772">
    <property type="entry name" value="CONSERVED COMPONENT OF ABC TRANSPORTER FOR NATURAL AMINO ACIDS-RELATED"/>
    <property type="match status" value="1"/>
</dbReference>
<dbReference type="Proteomes" id="UP000331127">
    <property type="component" value="Unassembled WGS sequence"/>
</dbReference>
<dbReference type="InterPro" id="IPR051120">
    <property type="entry name" value="ABC_AA/LPS_Transport"/>
</dbReference>
<proteinExistence type="predicted"/>
<evidence type="ECO:0000256" key="3">
    <source>
        <dbReference type="ARBA" id="ARBA00022840"/>
    </source>
</evidence>
<keyword evidence="1" id="KW-0813">Transport</keyword>
<evidence type="ECO:0000313" key="6">
    <source>
        <dbReference type="Proteomes" id="UP000331127"/>
    </source>
</evidence>
<dbReference type="GO" id="GO:0005524">
    <property type="term" value="F:ATP binding"/>
    <property type="evidence" value="ECO:0007669"/>
    <property type="project" value="UniProtKB-KW"/>
</dbReference>
<accession>A0A5M3XAA1</accession>
<dbReference type="RefSeq" id="WP_155360858.1">
    <property type="nucleotide sequence ID" value="NZ_BAAAHL010000078.1"/>
</dbReference>
<organism evidence="5 6">
    <name type="scientific">Acrocarpospora macrocephala</name>
    <dbReference type="NCBI Taxonomy" id="150177"/>
    <lineage>
        <taxon>Bacteria</taxon>
        <taxon>Bacillati</taxon>
        <taxon>Actinomycetota</taxon>
        <taxon>Actinomycetes</taxon>
        <taxon>Streptosporangiales</taxon>
        <taxon>Streptosporangiaceae</taxon>
        <taxon>Acrocarpospora</taxon>
    </lineage>
</organism>
<dbReference type="Pfam" id="PF00005">
    <property type="entry name" value="ABC_tran"/>
    <property type="match status" value="1"/>
</dbReference>
<dbReference type="AlphaFoldDB" id="A0A5M3XAA1"/>
<dbReference type="SUPFAM" id="SSF52540">
    <property type="entry name" value="P-loop containing nucleoside triphosphate hydrolases"/>
    <property type="match status" value="1"/>
</dbReference>
<dbReference type="Gene3D" id="3.40.50.300">
    <property type="entry name" value="P-loop containing nucleotide triphosphate hydrolases"/>
    <property type="match status" value="1"/>
</dbReference>
<dbReference type="InterPro" id="IPR003439">
    <property type="entry name" value="ABC_transporter-like_ATP-bd"/>
</dbReference>
<sequence length="253" mass="26869">MTTGGTLDVLDVSKSFGGVQALDGCTFSMRGGGVTGLIGPNGAGKSTVVNVVTGFVQADRGTVRLGGHGLHSLSPLEIARIGVGRTFQDLRLFDGMTVLENLLVAREASAPVARRGRRRSARGPGLDAATAVLDRLGLSDGADRWVRELSYAERKLVSLGRVLMTEPRVVFLDEPSSGVDLNALDHFGNEIRTLRERGAMVGVIEHNVEVIRMWCDDVVFMTRGQVLRQGSPGEVFADPTVLSEYVGGGAAHA</sequence>
<dbReference type="EMBL" id="BLAE01000083">
    <property type="protein sequence ID" value="GES15763.1"/>
    <property type="molecule type" value="Genomic_DNA"/>
</dbReference>
<keyword evidence="6" id="KW-1185">Reference proteome</keyword>
<gene>
    <name evidence="5" type="ORF">Amac_093610</name>
</gene>
<name>A0A5M3XAA1_9ACTN</name>
<dbReference type="PROSITE" id="PS50893">
    <property type="entry name" value="ABC_TRANSPORTER_2"/>
    <property type="match status" value="1"/>
</dbReference>
<dbReference type="GO" id="GO:0005886">
    <property type="term" value="C:plasma membrane"/>
    <property type="evidence" value="ECO:0007669"/>
    <property type="project" value="TreeGrafter"/>
</dbReference>
<comment type="caution">
    <text evidence="5">The sequence shown here is derived from an EMBL/GenBank/DDBJ whole genome shotgun (WGS) entry which is preliminary data.</text>
</comment>
<evidence type="ECO:0000256" key="1">
    <source>
        <dbReference type="ARBA" id="ARBA00022448"/>
    </source>
</evidence>
<evidence type="ECO:0000256" key="2">
    <source>
        <dbReference type="ARBA" id="ARBA00022741"/>
    </source>
</evidence>
<dbReference type="PANTHER" id="PTHR45772:SF9">
    <property type="entry name" value="CONSERVED COMPONENT OF ABC TRANSPORTER FOR NATURAL AMINO ACIDS"/>
    <property type="match status" value="1"/>
</dbReference>
<protein>
    <submittedName>
        <fullName evidence="5">ABC transporter ATP-binding protein</fullName>
    </submittedName>
</protein>
<dbReference type="OrthoDB" id="4350300at2"/>
<dbReference type="InterPro" id="IPR027417">
    <property type="entry name" value="P-loop_NTPase"/>
</dbReference>
<reference evidence="5 6" key="1">
    <citation type="submission" date="2019-10" db="EMBL/GenBank/DDBJ databases">
        <title>Whole genome shotgun sequence of Acrocarpospora macrocephala NBRC 16266.</title>
        <authorList>
            <person name="Ichikawa N."/>
            <person name="Kimura A."/>
            <person name="Kitahashi Y."/>
            <person name="Komaki H."/>
            <person name="Oguchi A."/>
        </authorList>
    </citation>
    <scope>NUCLEOTIDE SEQUENCE [LARGE SCALE GENOMIC DNA]</scope>
    <source>
        <strain evidence="5 6">NBRC 16266</strain>
    </source>
</reference>
<evidence type="ECO:0000313" key="5">
    <source>
        <dbReference type="EMBL" id="GES15763.1"/>
    </source>
</evidence>
<feature type="domain" description="ABC transporter" evidence="4">
    <location>
        <begin position="7"/>
        <end position="248"/>
    </location>
</feature>
<dbReference type="GO" id="GO:0016887">
    <property type="term" value="F:ATP hydrolysis activity"/>
    <property type="evidence" value="ECO:0007669"/>
    <property type="project" value="InterPro"/>
</dbReference>